<comment type="caution">
    <text evidence="1">The sequence shown here is derived from an EMBL/GenBank/DDBJ whole genome shotgun (WGS) entry which is preliminary data.</text>
</comment>
<dbReference type="Proteomes" id="UP001500742">
    <property type="component" value="Unassembled WGS sequence"/>
</dbReference>
<evidence type="ECO:0008006" key="3">
    <source>
        <dbReference type="Google" id="ProtNLM"/>
    </source>
</evidence>
<dbReference type="SUPFAM" id="SSF49899">
    <property type="entry name" value="Concanavalin A-like lectins/glucanases"/>
    <property type="match status" value="1"/>
</dbReference>
<dbReference type="InterPro" id="IPR013320">
    <property type="entry name" value="ConA-like_dom_sf"/>
</dbReference>
<dbReference type="EMBL" id="BAAAZC010000004">
    <property type="protein sequence ID" value="GAA3958882.1"/>
    <property type="molecule type" value="Genomic_DNA"/>
</dbReference>
<accession>A0ABP7P335</accession>
<gene>
    <name evidence="1" type="ORF">GCM10022210_02840</name>
</gene>
<reference evidence="2" key="1">
    <citation type="journal article" date="2019" name="Int. J. Syst. Evol. Microbiol.">
        <title>The Global Catalogue of Microorganisms (GCM) 10K type strain sequencing project: providing services to taxonomists for standard genome sequencing and annotation.</title>
        <authorList>
            <consortium name="The Broad Institute Genomics Platform"/>
            <consortium name="The Broad Institute Genome Sequencing Center for Infectious Disease"/>
            <person name="Wu L."/>
            <person name="Ma J."/>
        </authorList>
    </citation>
    <scope>NUCLEOTIDE SEQUENCE [LARGE SCALE GENOMIC DNA]</scope>
    <source>
        <strain evidence="2">JCM 16601</strain>
    </source>
</reference>
<name>A0ABP7P335_9SPHI</name>
<proteinExistence type="predicted"/>
<organism evidence="1 2">
    <name type="scientific">Mucilaginibacter dorajii</name>
    <dbReference type="NCBI Taxonomy" id="692994"/>
    <lineage>
        <taxon>Bacteria</taxon>
        <taxon>Pseudomonadati</taxon>
        <taxon>Bacteroidota</taxon>
        <taxon>Sphingobacteriia</taxon>
        <taxon>Sphingobacteriales</taxon>
        <taxon>Sphingobacteriaceae</taxon>
        <taxon>Mucilaginibacter</taxon>
    </lineage>
</organism>
<sequence length="250" mass="27114">MIAAGCSKEKPAVSTAAPAAVNAVEKKKGVASTLSFGGYTWVINAPTGQTYPGPNYWNGSYAWVDANGWMHLKAAYNSATGHWECAEVYTTASLGYGTYQWQVEGTLGSFDKNIVLGMYNYSGNDQHDEMDIEIARWGNAAWDNLNYTIWPATGVTASPGVYTASFTTPNGTYTTHRFKRTSTSVKLQSLYGFQDGDANQFQTATFNSPGTSISTLSMPVHMNLWLYGGSAPSNGQNVEVIIHSFKFTAL</sequence>
<evidence type="ECO:0000313" key="2">
    <source>
        <dbReference type="Proteomes" id="UP001500742"/>
    </source>
</evidence>
<dbReference type="Gene3D" id="2.60.120.200">
    <property type="match status" value="1"/>
</dbReference>
<protein>
    <recommendedName>
        <fullName evidence="3">GH16 domain-containing protein</fullName>
    </recommendedName>
</protein>
<keyword evidence="2" id="KW-1185">Reference proteome</keyword>
<evidence type="ECO:0000313" key="1">
    <source>
        <dbReference type="EMBL" id="GAA3958882.1"/>
    </source>
</evidence>